<protein>
    <submittedName>
        <fullName evidence="2">Uncharacterized protein</fullName>
    </submittedName>
</protein>
<sequence length="167" mass="18939">RQRGAEGDREHAVRIDPHQHRDVAVLRCRTHGAAKIGGVQEYPEQAAQRHRDREGDQLGHGNIQPADVPRFVRIESVDGAVIGAEQHQREVQQQDRQRERQEDLRHVVRSEHPADQEMLDQDDGAGNLAGRDLVLEELADPGKLVGVEMRTRRNLIGALGVRECRRR</sequence>
<proteinExistence type="predicted"/>
<dbReference type="AlphaFoldDB" id="A0A430KWJ7"/>
<organism evidence="2 3">
    <name type="scientific">Fusarium euwallaceae</name>
    <dbReference type="NCBI Taxonomy" id="1147111"/>
    <lineage>
        <taxon>Eukaryota</taxon>
        <taxon>Fungi</taxon>
        <taxon>Dikarya</taxon>
        <taxon>Ascomycota</taxon>
        <taxon>Pezizomycotina</taxon>
        <taxon>Sordariomycetes</taxon>
        <taxon>Hypocreomycetidae</taxon>
        <taxon>Hypocreales</taxon>
        <taxon>Nectriaceae</taxon>
        <taxon>Fusarium</taxon>
        <taxon>Fusarium solani species complex</taxon>
    </lineage>
</organism>
<reference evidence="2 3" key="1">
    <citation type="submission" date="2017-06" db="EMBL/GenBank/DDBJ databases">
        <title>Comparative genomic analysis of Ambrosia Fusariam Clade fungi.</title>
        <authorList>
            <person name="Stajich J.E."/>
            <person name="Carrillo J."/>
            <person name="Kijimoto T."/>
            <person name="Eskalen A."/>
            <person name="O'Donnell K."/>
            <person name="Kasson M."/>
        </authorList>
    </citation>
    <scope>NUCLEOTIDE SEQUENCE [LARGE SCALE GENOMIC DNA]</scope>
    <source>
        <strain evidence="2 3">UCR1854</strain>
    </source>
</reference>
<dbReference type="EMBL" id="MIKF01001640">
    <property type="protein sequence ID" value="RTE67871.1"/>
    <property type="molecule type" value="Genomic_DNA"/>
</dbReference>
<feature type="compositionally biased region" description="Basic and acidic residues" evidence="1">
    <location>
        <begin position="47"/>
        <end position="57"/>
    </location>
</feature>
<evidence type="ECO:0000256" key="1">
    <source>
        <dbReference type="SAM" id="MobiDB-lite"/>
    </source>
</evidence>
<accession>A0A430KWJ7</accession>
<evidence type="ECO:0000313" key="2">
    <source>
        <dbReference type="EMBL" id="RTE67871.1"/>
    </source>
</evidence>
<keyword evidence="3" id="KW-1185">Reference proteome</keyword>
<feature type="compositionally biased region" description="Basic and acidic residues" evidence="1">
    <location>
        <begin position="86"/>
        <end position="115"/>
    </location>
</feature>
<dbReference type="Proteomes" id="UP000287124">
    <property type="component" value="Unassembled WGS sequence"/>
</dbReference>
<feature type="region of interest" description="Disordered" evidence="1">
    <location>
        <begin position="36"/>
        <end position="70"/>
    </location>
</feature>
<evidence type="ECO:0000313" key="3">
    <source>
        <dbReference type="Proteomes" id="UP000287124"/>
    </source>
</evidence>
<feature type="region of interest" description="Disordered" evidence="1">
    <location>
        <begin position="85"/>
        <end position="125"/>
    </location>
</feature>
<feature type="non-terminal residue" evidence="2">
    <location>
        <position position="1"/>
    </location>
</feature>
<comment type="caution">
    <text evidence="2">The sequence shown here is derived from an EMBL/GenBank/DDBJ whole genome shotgun (WGS) entry which is preliminary data.</text>
</comment>
<name>A0A430KWJ7_9HYPO</name>
<gene>
    <name evidence="2" type="ORF">BHE90_017754</name>
</gene>